<gene>
    <name evidence="1" type="ORF">CL1_0483</name>
</gene>
<protein>
    <submittedName>
        <fullName evidence="1">Hydrogenase maturation protease</fullName>
    </submittedName>
</protein>
<keyword evidence="2" id="KW-1185">Reference proteome</keyword>
<dbReference type="NCBIfam" id="TIGR00072">
    <property type="entry name" value="hydrog_prot"/>
    <property type="match status" value="1"/>
</dbReference>
<keyword evidence="1" id="KW-0645">Protease</keyword>
<sequence>MEPLELLRKARRVVVCGIGNEVRGDDAFGVLVAERLKKLMNNPNVLVLNCGEMPESHTGKIVSFSPDLVVFVDAVDFGGRHGEMIVADPEKTTGSAVSTHGLPLKLLVEYLKTRLNAEFLLIGCQPAFLGLFQEPSALILERAEELVELLMEILGKGSKRDTGVEKREERC</sequence>
<accession>I3ZSK7</accession>
<dbReference type="OrthoDB" id="44145at2157"/>
<dbReference type="SUPFAM" id="SSF53163">
    <property type="entry name" value="HybD-like"/>
    <property type="match status" value="1"/>
</dbReference>
<dbReference type="PANTHER" id="PTHR30302">
    <property type="entry name" value="HYDROGENASE 1 MATURATION PROTEASE"/>
    <property type="match status" value="1"/>
</dbReference>
<dbReference type="Proteomes" id="UP000006064">
    <property type="component" value="Chromosome"/>
</dbReference>
<dbReference type="GO" id="GO:0004175">
    <property type="term" value="F:endopeptidase activity"/>
    <property type="evidence" value="ECO:0007669"/>
    <property type="project" value="TreeGrafter"/>
</dbReference>
<evidence type="ECO:0000313" key="1">
    <source>
        <dbReference type="EMBL" id="AFL94691.1"/>
    </source>
</evidence>
<dbReference type="Pfam" id="PF01750">
    <property type="entry name" value="HycI"/>
    <property type="match status" value="1"/>
</dbReference>
<dbReference type="Gene3D" id="3.40.50.1450">
    <property type="entry name" value="HybD-like"/>
    <property type="match status" value="1"/>
</dbReference>
<dbReference type="GO" id="GO:0008047">
    <property type="term" value="F:enzyme activator activity"/>
    <property type="evidence" value="ECO:0007669"/>
    <property type="project" value="InterPro"/>
</dbReference>
<reference evidence="1 2" key="1">
    <citation type="journal article" date="2012" name="J. Bacteriol.">
        <title>Complete Genome Sequence of the Hyperthermophilic Archaeon Thermococcus sp. Strain CL1, Isolated from a Paralvinella sp. Polychaete Worm Collected from a Hydrothermal Vent.</title>
        <authorList>
            <person name="Jung J.H."/>
            <person name="Holden J.F."/>
            <person name="Seo D.H."/>
            <person name="Park K.H."/>
            <person name="Shin H."/>
            <person name="Ryu S."/>
            <person name="Lee J.H."/>
            <person name="Park C.S."/>
        </authorList>
    </citation>
    <scope>NUCLEOTIDE SEQUENCE [LARGE SCALE GENOMIC DNA]</scope>
    <source>
        <strain evidence="2">DSM 27260 / KACC 17922 / CL1</strain>
    </source>
</reference>
<dbReference type="InterPro" id="IPR023430">
    <property type="entry name" value="Pept_HybD-like_dom_sf"/>
</dbReference>
<dbReference type="InterPro" id="IPR000671">
    <property type="entry name" value="Peptidase_A31"/>
</dbReference>
<dbReference type="AlphaFoldDB" id="I3ZSK7"/>
<dbReference type="KEGG" id="thm:CL1_0483"/>
<dbReference type="GO" id="GO:0016485">
    <property type="term" value="P:protein processing"/>
    <property type="evidence" value="ECO:0007669"/>
    <property type="project" value="TreeGrafter"/>
</dbReference>
<dbReference type="HOGENOM" id="CLU_099037_4_1_2"/>
<dbReference type="RefSeq" id="WP_014788330.1">
    <property type="nucleotide sequence ID" value="NC_018015.1"/>
</dbReference>
<dbReference type="InterPro" id="IPR004420">
    <property type="entry name" value="Pept_A31_hyd_mat_HycI"/>
</dbReference>
<organism evidence="1 2">
    <name type="scientific">Thermococcus cleftensis (strain DSM 27260 / KACC 17922 / CL1)</name>
    <dbReference type="NCBI Taxonomy" id="163003"/>
    <lineage>
        <taxon>Archaea</taxon>
        <taxon>Methanobacteriati</taxon>
        <taxon>Methanobacteriota</taxon>
        <taxon>Thermococci</taxon>
        <taxon>Thermococcales</taxon>
        <taxon>Thermococcaceae</taxon>
        <taxon>Thermococcus</taxon>
    </lineage>
</organism>
<proteinExistence type="predicted"/>
<evidence type="ECO:0000313" key="2">
    <source>
        <dbReference type="Proteomes" id="UP000006064"/>
    </source>
</evidence>
<dbReference type="EMBL" id="CP003651">
    <property type="protein sequence ID" value="AFL94691.1"/>
    <property type="molecule type" value="Genomic_DNA"/>
</dbReference>
<name>I3ZSK7_THECF</name>
<dbReference type="CDD" id="cd06067">
    <property type="entry name" value="H2MP_MemB-H2evol"/>
    <property type="match status" value="1"/>
</dbReference>
<dbReference type="PANTHER" id="PTHR30302:SF7">
    <property type="entry name" value="F420-NONREDUCING HYDROGENASE II"/>
    <property type="match status" value="1"/>
</dbReference>
<keyword evidence="1" id="KW-0378">Hydrolase</keyword>
<dbReference type="GeneID" id="13038167"/>
<dbReference type="STRING" id="163003.CL1_0483"/>
<dbReference type="PRINTS" id="PR00446">
    <property type="entry name" value="HYDRGNUPTAKE"/>
</dbReference>